<feature type="transmembrane region" description="Helical" evidence="1">
    <location>
        <begin position="12"/>
        <end position="31"/>
    </location>
</feature>
<sequence length="494" mass="55171">MRKGPGYFLDLFYFNYLSSAGIIKLIVINYINMALKKFPLPLRLKQMLGPSFIILALGLGSGEIILWPYLVSNYGLGVAWGAVLGITFQFFINMEIERYALVKGESVFVGIARFLPRAGYWFILSTFIGFGLPGIVAASAQVLAFVFGMEDFKWLAIGLLLLIGFILTFGRVIYSLMETITKAVIFIGVPFIFVLAVYLSAPDSWPVLASGLIGRGEGFWFLAPGIAIATFLGAFAYSGAGGNLNLTQSIYIKEKGYGMGHYSQKITGLFAHKGKVPAIKLEGESFAVTAENVSRFKHWWRLINWEHLLVFWFIGSISMIMLMFLAYNTVFGLAGNAQGINFVISEGVQISSLINPFIGSIFLLVVGVMLFQTQLGIMDSTSRIMSENAAIIQLRKTKNNKIKLSRLYYIFIWSQILFGVTLFLFNFYEPKTLIVLGAVINAFAMLIHIILVTILNRRALAKEFRPKAWRRVIIYTIIAFFAVFSAIVVKAQLF</sequence>
<feature type="transmembrane region" description="Helical" evidence="1">
    <location>
        <begin position="468"/>
        <end position="489"/>
    </location>
</feature>
<feature type="transmembrane region" description="Helical" evidence="1">
    <location>
        <begin position="308"/>
        <end position="330"/>
    </location>
</feature>
<gene>
    <name evidence="2" type="ORF">CVU83_00175</name>
</gene>
<organism evidence="2 3">
    <name type="scientific">Candidatus Falkowbacteria bacterium HGW-Falkowbacteria-2</name>
    <dbReference type="NCBI Taxonomy" id="2013769"/>
    <lineage>
        <taxon>Bacteria</taxon>
        <taxon>Candidatus Falkowiibacteriota</taxon>
    </lineage>
</organism>
<feature type="transmembrane region" description="Helical" evidence="1">
    <location>
        <begin position="52"/>
        <end position="70"/>
    </location>
</feature>
<feature type="transmembrane region" description="Helical" evidence="1">
    <location>
        <begin position="350"/>
        <end position="371"/>
    </location>
</feature>
<dbReference type="NCBIfam" id="NF037982">
    <property type="entry name" value="Nramp_1"/>
    <property type="match status" value="1"/>
</dbReference>
<comment type="caution">
    <text evidence="2">The sequence shown here is derived from an EMBL/GenBank/DDBJ whole genome shotgun (WGS) entry which is preliminary data.</text>
</comment>
<reference evidence="2 3" key="1">
    <citation type="journal article" date="2017" name="ISME J.">
        <title>Potential for microbial H2 and metal transformations associated with novel bacteria and archaea in deep terrestrial subsurface sediments.</title>
        <authorList>
            <person name="Hernsdorf A.W."/>
            <person name="Amano Y."/>
            <person name="Miyakawa K."/>
            <person name="Ise K."/>
            <person name="Suzuki Y."/>
            <person name="Anantharaman K."/>
            <person name="Probst A."/>
            <person name="Burstein D."/>
            <person name="Thomas B.C."/>
            <person name="Banfield J.F."/>
        </authorList>
    </citation>
    <scope>NUCLEOTIDE SEQUENCE [LARGE SCALE GENOMIC DNA]</scope>
    <source>
        <strain evidence="2">HGW-Falkowbacteria-2</strain>
    </source>
</reference>
<dbReference type="AlphaFoldDB" id="A0A2N2E432"/>
<feature type="transmembrane region" description="Helical" evidence="1">
    <location>
        <begin position="407"/>
        <end position="428"/>
    </location>
</feature>
<proteinExistence type="predicted"/>
<keyword evidence="1" id="KW-0812">Transmembrane</keyword>
<evidence type="ECO:0000313" key="2">
    <source>
        <dbReference type="EMBL" id="PKM89422.1"/>
    </source>
</evidence>
<dbReference type="Proteomes" id="UP000233325">
    <property type="component" value="Unassembled WGS sequence"/>
</dbReference>
<evidence type="ECO:0000256" key="1">
    <source>
        <dbReference type="SAM" id="Phobius"/>
    </source>
</evidence>
<name>A0A2N2E432_9BACT</name>
<feature type="transmembrane region" description="Helical" evidence="1">
    <location>
        <begin position="120"/>
        <end position="148"/>
    </location>
</feature>
<keyword evidence="1" id="KW-1133">Transmembrane helix</keyword>
<feature type="transmembrane region" description="Helical" evidence="1">
    <location>
        <begin position="434"/>
        <end position="456"/>
    </location>
</feature>
<keyword evidence="1" id="KW-0472">Membrane</keyword>
<feature type="transmembrane region" description="Helical" evidence="1">
    <location>
        <begin position="180"/>
        <end position="199"/>
    </location>
</feature>
<feature type="transmembrane region" description="Helical" evidence="1">
    <location>
        <begin position="219"/>
        <end position="240"/>
    </location>
</feature>
<dbReference type="EMBL" id="PHAH01000001">
    <property type="protein sequence ID" value="PKM89422.1"/>
    <property type="molecule type" value="Genomic_DNA"/>
</dbReference>
<protein>
    <submittedName>
        <fullName evidence="2">Uncharacterized protein</fullName>
    </submittedName>
</protein>
<accession>A0A2N2E432</accession>
<feature type="transmembrane region" description="Helical" evidence="1">
    <location>
        <begin position="76"/>
        <end position="94"/>
    </location>
</feature>
<evidence type="ECO:0000313" key="3">
    <source>
        <dbReference type="Proteomes" id="UP000233325"/>
    </source>
</evidence>
<feature type="transmembrane region" description="Helical" evidence="1">
    <location>
        <begin position="154"/>
        <end position="173"/>
    </location>
</feature>